<keyword evidence="9 13" id="KW-0482">Metalloprotease</keyword>
<keyword evidence="5" id="KW-0479">Metal-binding</keyword>
<dbReference type="NCBIfam" id="TIGR03296">
    <property type="entry name" value="M6dom_TIGR03296"/>
    <property type="match status" value="1"/>
</dbReference>
<protein>
    <submittedName>
        <fullName evidence="13">Putative M6 family metalloprotease</fullName>
        <ecNumber evidence="13">3.4.24.-</ecNumber>
    </submittedName>
</protein>
<keyword evidence="8" id="KW-0862">Zinc</keyword>
<evidence type="ECO:0000256" key="10">
    <source>
        <dbReference type="SAM" id="SignalP"/>
    </source>
</evidence>
<dbReference type="InterPro" id="IPR012300">
    <property type="entry name" value="Pept_M6_InhA"/>
</dbReference>
<dbReference type="GO" id="GO:0046872">
    <property type="term" value="F:metal ion binding"/>
    <property type="evidence" value="ECO:0007669"/>
    <property type="project" value="UniProtKB-KW"/>
</dbReference>
<proteinExistence type="predicted"/>
<comment type="subcellular location">
    <subcellularLocation>
        <location evidence="2">Secreted</location>
    </subcellularLocation>
</comment>
<feature type="domain" description="Peptidase M6-like" evidence="11">
    <location>
        <begin position="119"/>
        <end position="399"/>
    </location>
</feature>
<gene>
    <name evidence="13" type="ORF">Asalp_38260</name>
</gene>
<dbReference type="InterPro" id="IPR048665">
    <property type="entry name" value="InhA-like_VEG"/>
</dbReference>
<feature type="domain" description="Immune inhibitor A-like metallopeptidase VEG" evidence="12">
    <location>
        <begin position="598"/>
        <end position="753"/>
    </location>
</feature>
<dbReference type="EC" id="3.4.24.-" evidence="13"/>
<dbReference type="Pfam" id="PF20773">
    <property type="entry name" value="InhA-like_MAM"/>
    <property type="match status" value="1"/>
</dbReference>
<feature type="signal peptide" evidence="10">
    <location>
        <begin position="1"/>
        <end position="23"/>
    </location>
</feature>
<keyword evidence="4 13" id="KW-0645">Protease</keyword>
<evidence type="ECO:0000256" key="9">
    <source>
        <dbReference type="ARBA" id="ARBA00023049"/>
    </source>
</evidence>
<dbReference type="GO" id="GO:0005576">
    <property type="term" value="C:extracellular region"/>
    <property type="evidence" value="ECO:0007669"/>
    <property type="project" value="UniProtKB-SubCell"/>
</dbReference>
<evidence type="ECO:0000256" key="5">
    <source>
        <dbReference type="ARBA" id="ARBA00022723"/>
    </source>
</evidence>
<reference evidence="14" key="1">
    <citation type="journal article" date="2018" name="BMC Genomics">
        <title>The complete and fully assembled genome sequence of Aeromonas salmonicida subsp. pectinolytica and its comparative analysis with other Aeromonas species: investigation of the mobilome in environmental and pathogenic strains.</title>
        <authorList>
            <person name="Pfeiffer F."/>
            <person name="Zamora-Lagos M.A."/>
            <person name="Blettinger M."/>
            <person name="Yeroslaviz A."/>
            <person name="Dahl A."/>
            <person name="Gruber S."/>
            <person name="Habermann B.H."/>
        </authorList>
    </citation>
    <scope>NUCLEOTIDE SEQUENCE [LARGE SCALE GENOMIC DNA]</scope>
    <source>
        <strain evidence="14">34mel</strain>
    </source>
</reference>
<dbReference type="PANTHER" id="PTHR13062:SF12">
    <property type="entry name" value="ALPHA-2-MACROGLOBULIN DOMAIN-CONTAINING PROTEIN"/>
    <property type="match status" value="1"/>
</dbReference>
<evidence type="ECO:0000313" key="14">
    <source>
        <dbReference type="Proteomes" id="UP000222916"/>
    </source>
</evidence>
<dbReference type="SUPFAM" id="SSF55486">
    <property type="entry name" value="Metalloproteases ('zincins'), catalytic domain"/>
    <property type="match status" value="1"/>
</dbReference>
<evidence type="ECO:0000256" key="2">
    <source>
        <dbReference type="ARBA" id="ARBA00004613"/>
    </source>
</evidence>
<organism evidence="13 14">
    <name type="scientific">Aeromonas salmonicida subsp. pectinolytica 34mel</name>
    <dbReference type="NCBI Taxonomy" id="1324960"/>
    <lineage>
        <taxon>Bacteria</taxon>
        <taxon>Pseudomonadati</taxon>
        <taxon>Pseudomonadota</taxon>
        <taxon>Gammaproteobacteria</taxon>
        <taxon>Aeromonadales</taxon>
        <taxon>Aeromonadaceae</taxon>
        <taxon>Aeromonas</taxon>
    </lineage>
</organism>
<evidence type="ECO:0000313" key="13">
    <source>
        <dbReference type="EMBL" id="ATP10912.1"/>
    </source>
</evidence>
<accession>A0A2D1QKX4</accession>
<evidence type="ECO:0000259" key="12">
    <source>
        <dbReference type="Pfam" id="PF20774"/>
    </source>
</evidence>
<evidence type="ECO:0000256" key="7">
    <source>
        <dbReference type="ARBA" id="ARBA00022801"/>
    </source>
</evidence>
<dbReference type="InterPro" id="IPR008757">
    <property type="entry name" value="Peptidase_M6-like_domain"/>
</dbReference>
<dbReference type="Proteomes" id="UP000222916">
    <property type="component" value="Chromosome"/>
</dbReference>
<feature type="chain" id="PRO_5014468028" evidence="10">
    <location>
        <begin position="24"/>
        <end position="758"/>
    </location>
</feature>
<evidence type="ECO:0000256" key="4">
    <source>
        <dbReference type="ARBA" id="ARBA00022670"/>
    </source>
</evidence>
<dbReference type="PANTHER" id="PTHR13062">
    <property type="entry name" value="COLLAGENASE"/>
    <property type="match status" value="1"/>
</dbReference>
<evidence type="ECO:0000256" key="6">
    <source>
        <dbReference type="ARBA" id="ARBA00022729"/>
    </source>
</evidence>
<evidence type="ECO:0000259" key="11">
    <source>
        <dbReference type="Pfam" id="PF05547"/>
    </source>
</evidence>
<sequence length="758" mass="83103">MPKKTIMSLIIGSTLMIGNHAMAAPVHGPFDAPLADEVKVLDMLKKSGRIPTLASPEMEQAALARFYREKSRAYQGHSGTLAVKEGKMRETILKKIRLNGTARPGDRVPTLLLKSIEKEHYNGKMRKDKILAILVDFPDYPKNSVTPDLTKMYYPDYTPEHYNDLLFSSKGYKGPNGETFISMRQFYEQQSGKSYSVRGQVAGWYTADKNAAYYGANATPNTIRDLVKEALIQVANDPSIDLAQFDQEDRYDLNGNGNRNEPDGLIDHLMIFHSSVGEEAGGGDLGEDAIWAHRWNLGAPFPIPGTSSPNGNFGGQFAAYDYTIQPIDAAAGVCAHEYGHDLGLPDEYDTKYTGKGEPVATWSIMSSGSWAGVIGGTEPTGFSAWAKEFLQASLGGNWLHGSNVQLADLSPRGNVYMLDQANDKGRNDDVVRINLPAKQIPLNPPYSGQYEYHGGKANNLDNRMNLTLDLTGKQSASLVFKAWYQIEEGFDYGRVLVNGQPIPGNLTTSDDPNGIGFGVGITGNSNGWTDAEFDLSPWAGQKITLTLQYLSDGGVAENGLFVDEILILADGDSLVSDGAEGNSAFTLAGFVKSNGNEAKDHYYLAEWRNHAGVDKGLAHINVSDQLMRYEPGMLLWYVDNSQDNNWVGVHPGEGFLGVVDADQRTLKWSDGAVAGTRYQIHDATFSLGFQQPLNLKHPSGSLLRDFWVTPNRVFKDSRSYQSKEIPDAGRLLPEHGLKISVTGQARDMSTGRIIVSRH</sequence>
<evidence type="ECO:0000256" key="3">
    <source>
        <dbReference type="ARBA" id="ARBA00022525"/>
    </source>
</evidence>
<dbReference type="GO" id="GO:0008237">
    <property type="term" value="F:metallopeptidase activity"/>
    <property type="evidence" value="ECO:0007669"/>
    <property type="project" value="UniProtKB-KW"/>
</dbReference>
<dbReference type="RefSeq" id="WP_034524326.1">
    <property type="nucleotide sequence ID" value="NZ_ARYZ02000079.1"/>
</dbReference>
<dbReference type="Pfam" id="PF20774">
    <property type="entry name" value="InhA-like_VEG"/>
    <property type="match status" value="1"/>
</dbReference>
<dbReference type="PIRSF" id="PIRSF007519">
    <property type="entry name" value="Protease_InhA"/>
    <property type="match status" value="1"/>
</dbReference>
<evidence type="ECO:0000256" key="1">
    <source>
        <dbReference type="ARBA" id="ARBA00001947"/>
    </source>
</evidence>
<evidence type="ECO:0000256" key="8">
    <source>
        <dbReference type="ARBA" id="ARBA00022833"/>
    </source>
</evidence>
<keyword evidence="6 10" id="KW-0732">Signal</keyword>
<dbReference type="GO" id="GO:0006508">
    <property type="term" value="P:proteolysis"/>
    <property type="evidence" value="ECO:0007669"/>
    <property type="project" value="UniProtKB-KW"/>
</dbReference>
<keyword evidence="3" id="KW-0964">Secreted</keyword>
<dbReference type="OrthoDB" id="275270at2"/>
<name>A0A2D1QKX4_AERSA</name>
<keyword evidence="7 13" id="KW-0378">Hydrolase</keyword>
<dbReference type="Pfam" id="PF05547">
    <property type="entry name" value="Peptidase_M6"/>
    <property type="match status" value="1"/>
</dbReference>
<comment type="cofactor">
    <cofactor evidence="1">
        <name>Zn(2+)</name>
        <dbReference type="ChEBI" id="CHEBI:29105"/>
    </cofactor>
</comment>
<dbReference type="AlphaFoldDB" id="A0A2D1QKX4"/>
<dbReference type="EMBL" id="CP022426">
    <property type="protein sequence ID" value="ATP10912.1"/>
    <property type="molecule type" value="Genomic_DNA"/>
</dbReference>